<dbReference type="SUPFAM" id="SSF56784">
    <property type="entry name" value="HAD-like"/>
    <property type="match status" value="1"/>
</dbReference>
<name>A0ABQ3D7R2_9ACTN</name>
<dbReference type="Pfam" id="PF00702">
    <property type="entry name" value="Hydrolase"/>
    <property type="match status" value="1"/>
</dbReference>
<dbReference type="Gene3D" id="1.10.150.240">
    <property type="entry name" value="Putative phosphatase, domain 2"/>
    <property type="match status" value="1"/>
</dbReference>
<dbReference type="EMBL" id="BMVN01000044">
    <property type="protein sequence ID" value="GHA61244.1"/>
    <property type="molecule type" value="Genomic_DNA"/>
</dbReference>
<proteinExistence type="predicted"/>
<protein>
    <submittedName>
        <fullName evidence="1">Phosphatase</fullName>
    </submittedName>
</protein>
<dbReference type="InterPro" id="IPR023198">
    <property type="entry name" value="PGP-like_dom2"/>
</dbReference>
<dbReference type="InterPro" id="IPR006439">
    <property type="entry name" value="HAD-SF_hydro_IA"/>
</dbReference>
<dbReference type="NCBIfam" id="TIGR01509">
    <property type="entry name" value="HAD-SF-IA-v3"/>
    <property type="match status" value="1"/>
</dbReference>
<dbReference type="Proteomes" id="UP000653644">
    <property type="component" value="Unassembled WGS sequence"/>
</dbReference>
<sequence length="201" mass="21600">MPSIHQLPADDFDALVFDWDGTLADTLTAHYTAMSTVLAPHGLTVDADWYATATGMSTDEAVLWLSRHQNVALTLPLADLVEQCEAAYLGQLDKVREITAVADIARAGHGRMPMAVASGGRRQSIVATMEHLALDGLFDVVVSREDVRRGKPEPDIFLAAAAALGVPPARCLVLEDSEAGLVAAERASMTVIDIRRHLHHA</sequence>
<dbReference type="InterPro" id="IPR051806">
    <property type="entry name" value="HAD-like_SPP"/>
</dbReference>
<dbReference type="SFLD" id="SFLDG01129">
    <property type="entry name" value="C1.5:_HAD__Beta-PGM__Phosphata"/>
    <property type="match status" value="1"/>
</dbReference>
<dbReference type="InterPro" id="IPR023214">
    <property type="entry name" value="HAD_sf"/>
</dbReference>
<keyword evidence="2" id="KW-1185">Reference proteome</keyword>
<dbReference type="SFLD" id="SFLDS00003">
    <property type="entry name" value="Haloacid_Dehalogenase"/>
    <property type="match status" value="1"/>
</dbReference>
<dbReference type="PANTHER" id="PTHR43481">
    <property type="entry name" value="FRUCTOSE-1-PHOSPHATE PHOSPHATASE"/>
    <property type="match status" value="1"/>
</dbReference>
<reference evidence="2" key="1">
    <citation type="journal article" date="2019" name="Int. J. Syst. Evol. Microbiol.">
        <title>The Global Catalogue of Microorganisms (GCM) 10K type strain sequencing project: providing services to taxonomists for standard genome sequencing and annotation.</title>
        <authorList>
            <consortium name="The Broad Institute Genomics Platform"/>
            <consortium name="The Broad Institute Genome Sequencing Center for Infectious Disease"/>
            <person name="Wu L."/>
            <person name="Ma J."/>
        </authorList>
    </citation>
    <scope>NUCLEOTIDE SEQUENCE [LARGE SCALE GENOMIC DNA]</scope>
    <source>
        <strain evidence="2">JCM 4733</strain>
    </source>
</reference>
<dbReference type="PANTHER" id="PTHR43481:SF4">
    <property type="entry name" value="GLYCEROL-1-PHOSPHATE PHOSPHOHYDROLASE 1-RELATED"/>
    <property type="match status" value="1"/>
</dbReference>
<evidence type="ECO:0000313" key="1">
    <source>
        <dbReference type="EMBL" id="GHA61244.1"/>
    </source>
</evidence>
<dbReference type="RefSeq" id="WP_189893724.1">
    <property type="nucleotide sequence ID" value="NZ_BMVN01000044.1"/>
</dbReference>
<dbReference type="InterPro" id="IPR036412">
    <property type="entry name" value="HAD-like_sf"/>
</dbReference>
<dbReference type="PRINTS" id="PR00413">
    <property type="entry name" value="HADHALOGNASE"/>
</dbReference>
<gene>
    <name evidence="1" type="ORF">GCM10010345_76740</name>
</gene>
<accession>A0ABQ3D7R2</accession>
<dbReference type="Gene3D" id="3.40.50.1000">
    <property type="entry name" value="HAD superfamily/HAD-like"/>
    <property type="match status" value="1"/>
</dbReference>
<evidence type="ECO:0000313" key="2">
    <source>
        <dbReference type="Proteomes" id="UP000653644"/>
    </source>
</evidence>
<comment type="caution">
    <text evidence="1">The sequence shown here is derived from an EMBL/GenBank/DDBJ whole genome shotgun (WGS) entry which is preliminary data.</text>
</comment>
<dbReference type="CDD" id="cd07505">
    <property type="entry name" value="HAD_BPGM-like"/>
    <property type="match status" value="1"/>
</dbReference>
<organism evidence="1 2">
    <name type="scientific">Streptomyces canarius</name>
    <dbReference type="NCBI Taxonomy" id="285453"/>
    <lineage>
        <taxon>Bacteria</taxon>
        <taxon>Bacillati</taxon>
        <taxon>Actinomycetota</taxon>
        <taxon>Actinomycetes</taxon>
        <taxon>Kitasatosporales</taxon>
        <taxon>Streptomycetaceae</taxon>
        <taxon>Streptomyces</taxon>
    </lineage>
</organism>